<name>A0A1X9MBG9_9BACI</name>
<dbReference type="KEGG" id="bkw:BkAM31D_13665"/>
<organism evidence="1 2">
    <name type="scientific">Halalkalibacter krulwichiae</name>
    <dbReference type="NCBI Taxonomy" id="199441"/>
    <lineage>
        <taxon>Bacteria</taxon>
        <taxon>Bacillati</taxon>
        <taxon>Bacillota</taxon>
        <taxon>Bacilli</taxon>
        <taxon>Bacillales</taxon>
        <taxon>Bacillaceae</taxon>
        <taxon>Halalkalibacter</taxon>
    </lineage>
</organism>
<proteinExistence type="predicted"/>
<keyword evidence="2" id="KW-1185">Reference proteome</keyword>
<dbReference type="Proteomes" id="UP000193006">
    <property type="component" value="Chromosome"/>
</dbReference>
<protein>
    <submittedName>
        <fullName evidence="1">Uncharacterized protein</fullName>
    </submittedName>
</protein>
<evidence type="ECO:0000313" key="1">
    <source>
        <dbReference type="EMBL" id="ARK30799.1"/>
    </source>
</evidence>
<gene>
    <name evidence="1" type="ORF">BkAM31D_13665</name>
</gene>
<dbReference type="AlphaFoldDB" id="A0A1X9MBG9"/>
<evidence type="ECO:0000313" key="2">
    <source>
        <dbReference type="Proteomes" id="UP000193006"/>
    </source>
</evidence>
<sequence>MLKIGEMNRSFNEEEETYYYYSEQMLNDKVVIKENTFMTIDDNVETIISVEHLNDLDAEDFTMYWDDLLSPIQSYRIIKDIYELYQEHSLSSFLEIIRELSVSYTSALMQSREENKQRIVDGIRETFNSFEVVQV</sequence>
<dbReference type="STRING" id="199441.BkAM31D_13665"/>
<dbReference type="EMBL" id="CP020814">
    <property type="protein sequence ID" value="ARK30799.1"/>
    <property type="molecule type" value="Genomic_DNA"/>
</dbReference>
<accession>A0A1X9MBG9</accession>
<reference evidence="1 2" key="1">
    <citation type="submission" date="2017-04" db="EMBL/GenBank/DDBJ databases">
        <title>Bacillus krulwichiae AM31D Genome sequencing and assembly.</title>
        <authorList>
            <person name="Krulwich T.A."/>
            <person name="Anastor L."/>
            <person name="Ehrlich R."/>
            <person name="Ehrlich G.D."/>
            <person name="Janto B."/>
        </authorList>
    </citation>
    <scope>NUCLEOTIDE SEQUENCE [LARGE SCALE GENOMIC DNA]</scope>
    <source>
        <strain evidence="1 2">AM31D</strain>
    </source>
</reference>